<name>A0A506Y8I0_9MICO</name>
<dbReference type="InterPro" id="IPR018970">
    <property type="entry name" value="Xul5P/Fru6P_PKetolase_N"/>
</dbReference>
<comment type="cofactor">
    <cofactor evidence="1">
        <name>thiamine diphosphate</name>
        <dbReference type="ChEBI" id="CHEBI:58937"/>
    </cofactor>
</comment>
<dbReference type="Gene3D" id="3.40.50.920">
    <property type="match status" value="1"/>
</dbReference>
<dbReference type="Gene3D" id="3.40.50.970">
    <property type="match status" value="2"/>
</dbReference>
<evidence type="ECO:0000313" key="9">
    <source>
        <dbReference type="Proteomes" id="UP000316252"/>
    </source>
</evidence>
<dbReference type="OrthoDB" id="9768449at2"/>
<proteinExistence type="inferred from homology"/>
<dbReference type="EMBL" id="VHQG01000001">
    <property type="protein sequence ID" value="TPW77497.1"/>
    <property type="molecule type" value="Genomic_DNA"/>
</dbReference>
<dbReference type="InterPro" id="IPR009014">
    <property type="entry name" value="Transketo_C/PFOR_II"/>
</dbReference>
<dbReference type="GO" id="GO:0016832">
    <property type="term" value="F:aldehyde-lyase activity"/>
    <property type="evidence" value="ECO:0007669"/>
    <property type="project" value="InterPro"/>
</dbReference>
<dbReference type="NCBIfam" id="NF003619">
    <property type="entry name" value="PRK05261.1-4"/>
    <property type="match status" value="1"/>
</dbReference>
<evidence type="ECO:0000256" key="4">
    <source>
        <dbReference type="ARBA" id="ARBA00023239"/>
    </source>
</evidence>
<dbReference type="PIRSF" id="PIRSF017245">
    <property type="entry name" value="Phosphoketolase"/>
    <property type="match status" value="1"/>
</dbReference>
<protein>
    <submittedName>
        <fullName evidence="8">Phosphoketolase family protein</fullName>
    </submittedName>
</protein>
<dbReference type="InterPro" id="IPR019790">
    <property type="entry name" value="Xul5P/Fru6P_PKetolase_CS"/>
</dbReference>
<organism evidence="8 9">
    <name type="scientific">Schumannella soli</name>
    <dbReference type="NCBI Taxonomy" id="2590779"/>
    <lineage>
        <taxon>Bacteria</taxon>
        <taxon>Bacillati</taxon>
        <taxon>Actinomycetota</taxon>
        <taxon>Actinomycetes</taxon>
        <taxon>Micrococcales</taxon>
        <taxon>Microbacteriaceae</taxon>
        <taxon>Schumannella</taxon>
    </lineage>
</organism>
<evidence type="ECO:0000259" key="7">
    <source>
        <dbReference type="Pfam" id="PF09364"/>
    </source>
</evidence>
<evidence type="ECO:0000313" key="8">
    <source>
        <dbReference type="EMBL" id="TPW77497.1"/>
    </source>
</evidence>
<dbReference type="InterPro" id="IPR029061">
    <property type="entry name" value="THDP-binding"/>
</dbReference>
<dbReference type="GO" id="GO:0000287">
    <property type="term" value="F:magnesium ion binding"/>
    <property type="evidence" value="ECO:0007669"/>
    <property type="project" value="UniProtKB-ARBA"/>
</dbReference>
<comment type="caution">
    <text evidence="8">The sequence shown here is derived from an EMBL/GenBank/DDBJ whole genome shotgun (WGS) entry which is preliminary data.</text>
</comment>
<dbReference type="PANTHER" id="PTHR31273:SF0">
    <property type="entry name" value="PHOSPHOKETOLASE-RELATED"/>
    <property type="match status" value="1"/>
</dbReference>
<dbReference type="Pfam" id="PF03894">
    <property type="entry name" value="XFP"/>
    <property type="match status" value="1"/>
</dbReference>
<evidence type="ECO:0000256" key="5">
    <source>
        <dbReference type="SAM" id="MobiDB-lite"/>
    </source>
</evidence>
<dbReference type="InterPro" id="IPR018969">
    <property type="entry name" value="Xul5P/Fru6P_PKetolase_C"/>
</dbReference>
<dbReference type="GO" id="GO:0005975">
    <property type="term" value="P:carbohydrate metabolic process"/>
    <property type="evidence" value="ECO:0007669"/>
    <property type="project" value="InterPro"/>
</dbReference>
<dbReference type="RefSeq" id="WP_141162025.1">
    <property type="nucleotide sequence ID" value="NZ_VHQG01000001.1"/>
</dbReference>
<feature type="region of interest" description="Disordered" evidence="5">
    <location>
        <begin position="336"/>
        <end position="370"/>
    </location>
</feature>
<evidence type="ECO:0000256" key="1">
    <source>
        <dbReference type="ARBA" id="ARBA00001964"/>
    </source>
</evidence>
<keyword evidence="9" id="KW-1185">Reference proteome</keyword>
<keyword evidence="4" id="KW-0456">Lyase</keyword>
<dbReference type="AlphaFoldDB" id="A0A506Y8I0"/>
<dbReference type="Pfam" id="PF09363">
    <property type="entry name" value="XFP_C"/>
    <property type="match status" value="1"/>
</dbReference>
<reference evidence="8 9" key="1">
    <citation type="submission" date="2019-06" db="EMBL/GenBank/DDBJ databases">
        <authorList>
            <person name="Li F."/>
        </authorList>
    </citation>
    <scope>NUCLEOTIDE SEQUENCE [LARGE SCALE GENOMIC DNA]</scope>
    <source>
        <strain evidence="8 9">10F1D-1</strain>
    </source>
</reference>
<dbReference type="InterPro" id="IPR005593">
    <property type="entry name" value="Xul5P/Fru6P_PKetolase"/>
</dbReference>
<feature type="domain" description="Xylulose 5-phosphate/Fructose 6-phosphate phosphoketolase C-terminal" evidence="6">
    <location>
        <begin position="580"/>
        <end position="762"/>
    </location>
</feature>
<feature type="domain" description="Xylulose 5-phosphate/Fructose 6-phosphate phosphoketolase N-terminal" evidence="7">
    <location>
        <begin position="18"/>
        <end position="366"/>
    </location>
</feature>
<gene>
    <name evidence="8" type="ORF">FJ657_02100</name>
</gene>
<comment type="similarity">
    <text evidence="2">Belongs to the XFP family.</text>
</comment>
<evidence type="ECO:0000256" key="2">
    <source>
        <dbReference type="ARBA" id="ARBA00005623"/>
    </source>
</evidence>
<dbReference type="PANTHER" id="PTHR31273">
    <property type="entry name" value="PHOSPHOKETOLASE-RELATED"/>
    <property type="match status" value="1"/>
</dbReference>
<evidence type="ECO:0000259" key="6">
    <source>
        <dbReference type="Pfam" id="PF09363"/>
    </source>
</evidence>
<sequence length="827" mass="91013">MSNASADRTASADHAVPLDSVDAWWRAADYLSAAQLYLVDDVLLERPLEQGDVKRRLLGHWGTVPALNLIYAHANRVVIEQDLEAIFVCGPGHGGQAMISNGWLDGTLSELEPEIGRDADGIRRLCRRFSFPGGVASHAAPSTPGSINEGGELGYSLAHAVGAVLDDPDLLAICAIGDGEAETATLAASWQLPRLLDPQRDGRVLPVLNLNGWKIANPTLLSRIPEEELRALLIGGGWEPVFVDATADEPPSAVHPHLAAAMDAAVAHRPVRGERRPMIVLRTPKGWTGPKTVDGDPVEGTWRAHQIPLDDLHDDPGRRDQLEAWLRSYRPEELFDDHGAPTPLVDAGQPRPGRRMSGSPRANGGVRRPLAVPDPHFAAVRVSRRRDARASATATAGRWLAELITRNPQTFRLFGADEVESNKLEAVLEASPRQWGAEIAPIDENLAHHGRVIELLSENLLQGLAEGYALTGRHPLFTSYEAFIHIVDSMFNQYAKWIESARDVPWREPLPAFTYLLSSHVWRQDHNGFSHQDPGFLDVVADKRAELTRIYLPADANTLLAVLERALPDRDVVNLVVAGKHDEPAWLGLGEARRHLERGASAWSWAGADGGDADDDDPDVVLACAGDVPTIEAVAAAQLIREQTPWLSVRVVNVVDLMRLVPSGRHPHGMPEHDWQRLFPLDVPVVFAFHGYPALVHRLLHGRPQTERFHVHGFQEKGTTTTPFDMLMLNDLDRFTLAADAVRRGVGDVDRFDAESAVEVSTDIAADLADRAGTPEDGAGIRPREPRAGDAAIAEWMHRRRANRDHAYREGVDLPEIERWRFCVREP</sequence>
<keyword evidence="3" id="KW-0786">Thiamine pyrophosphate</keyword>
<dbReference type="SUPFAM" id="SSF52518">
    <property type="entry name" value="Thiamin diphosphate-binding fold (THDP-binding)"/>
    <property type="match status" value="2"/>
</dbReference>
<dbReference type="PROSITE" id="PS60002">
    <property type="entry name" value="PHOSPHOKETOLASE_1"/>
    <property type="match status" value="1"/>
</dbReference>
<dbReference type="Pfam" id="PF09364">
    <property type="entry name" value="XFP_N"/>
    <property type="match status" value="1"/>
</dbReference>
<dbReference type="Proteomes" id="UP000316252">
    <property type="component" value="Unassembled WGS sequence"/>
</dbReference>
<evidence type="ECO:0000256" key="3">
    <source>
        <dbReference type="ARBA" id="ARBA00023052"/>
    </source>
</evidence>
<accession>A0A506Y8I0</accession>